<reference evidence="2 3" key="1">
    <citation type="journal article" date="2011" name="J. Bacteriol.">
        <title>Genome sequence of 'Pedosphaera parvula' Ellin514, an aerobic Verrucomicrobial isolate from pasture soil.</title>
        <authorList>
            <person name="Kant R."/>
            <person name="van Passel M.W."/>
            <person name="Sangwan P."/>
            <person name="Palva A."/>
            <person name="Lucas S."/>
            <person name="Copeland A."/>
            <person name="Lapidus A."/>
            <person name="Glavina Del Rio T."/>
            <person name="Dalin E."/>
            <person name="Tice H."/>
            <person name="Bruce D."/>
            <person name="Goodwin L."/>
            <person name="Pitluck S."/>
            <person name="Chertkov O."/>
            <person name="Larimer F.W."/>
            <person name="Land M.L."/>
            <person name="Hauser L."/>
            <person name="Brettin T.S."/>
            <person name="Detter J.C."/>
            <person name="Han S."/>
            <person name="de Vos W.M."/>
            <person name="Janssen P.H."/>
            <person name="Smidt H."/>
        </authorList>
    </citation>
    <scope>NUCLEOTIDE SEQUENCE [LARGE SCALE GENOMIC DNA]</scope>
    <source>
        <strain evidence="2 3">Ellin514</strain>
    </source>
</reference>
<dbReference type="STRING" id="320771.Cflav_PD0199"/>
<keyword evidence="3" id="KW-1185">Reference proteome</keyword>
<proteinExistence type="predicted"/>
<dbReference type="EMBL" id="ABOX02000081">
    <property type="protein sequence ID" value="EEF57192.1"/>
    <property type="molecule type" value="Genomic_DNA"/>
</dbReference>
<name>B9XSJ2_PEDPL</name>
<dbReference type="AlphaFoldDB" id="B9XSJ2"/>
<accession>B9XSJ2</accession>
<dbReference type="Proteomes" id="UP000003688">
    <property type="component" value="Unassembled WGS sequence"/>
</dbReference>
<gene>
    <name evidence="2" type="ORF">Cflav_PD0199</name>
</gene>
<sequence>MNASDELNESPDGSGWNDNAPLNMNAEFGPEEYFIIEFRLHVIHSNYMECNFAEEEAVQAAMLGMQIDQSQGFLPKASKSVWQRSHFEGSLEYPGKGSRDPNG</sequence>
<evidence type="ECO:0000313" key="2">
    <source>
        <dbReference type="EMBL" id="EEF57192.1"/>
    </source>
</evidence>
<evidence type="ECO:0000256" key="1">
    <source>
        <dbReference type="SAM" id="MobiDB-lite"/>
    </source>
</evidence>
<comment type="caution">
    <text evidence="2">The sequence shown here is derived from an EMBL/GenBank/DDBJ whole genome shotgun (WGS) entry which is preliminary data.</text>
</comment>
<protein>
    <submittedName>
        <fullName evidence="2">Uncharacterized protein</fullName>
    </submittedName>
</protein>
<feature type="region of interest" description="Disordered" evidence="1">
    <location>
        <begin position="1"/>
        <end position="22"/>
    </location>
</feature>
<organism evidence="2 3">
    <name type="scientific">Pedosphaera parvula (strain Ellin514)</name>
    <dbReference type="NCBI Taxonomy" id="320771"/>
    <lineage>
        <taxon>Bacteria</taxon>
        <taxon>Pseudomonadati</taxon>
        <taxon>Verrucomicrobiota</taxon>
        <taxon>Pedosphaerae</taxon>
        <taxon>Pedosphaerales</taxon>
        <taxon>Pedosphaeraceae</taxon>
        <taxon>Pedosphaera</taxon>
    </lineage>
</organism>
<evidence type="ECO:0000313" key="3">
    <source>
        <dbReference type="Proteomes" id="UP000003688"/>
    </source>
</evidence>